<dbReference type="PIRSF" id="PIRSF036979">
    <property type="entry name" value="Arginase"/>
    <property type="match status" value="1"/>
</dbReference>
<dbReference type="CDD" id="cd11592">
    <property type="entry name" value="Agmatinase_PAH"/>
    <property type="match status" value="1"/>
</dbReference>
<dbReference type="InterPro" id="IPR005925">
    <property type="entry name" value="Agmatinase-rel"/>
</dbReference>
<dbReference type="InterPro" id="IPR020855">
    <property type="entry name" value="Ureohydrolase_Mn_BS"/>
</dbReference>
<evidence type="ECO:0000313" key="4">
    <source>
        <dbReference type="EMBL" id="SUZ71024.1"/>
    </source>
</evidence>
<dbReference type="InterPro" id="IPR023696">
    <property type="entry name" value="Ureohydrolase_dom_sf"/>
</dbReference>
<dbReference type="NCBIfam" id="TIGR01230">
    <property type="entry name" value="agmatinase"/>
    <property type="match status" value="1"/>
</dbReference>
<evidence type="ECO:0008006" key="5">
    <source>
        <dbReference type="Google" id="ProtNLM"/>
    </source>
</evidence>
<evidence type="ECO:0000256" key="1">
    <source>
        <dbReference type="ARBA" id="ARBA00009227"/>
    </source>
</evidence>
<dbReference type="SUPFAM" id="SSF52768">
    <property type="entry name" value="Arginase/deacetylase"/>
    <property type="match status" value="1"/>
</dbReference>
<dbReference type="PROSITE" id="PS51409">
    <property type="entry name" value="ARGINASE_2"/>
    <property type="match status" value="1"/>
</dbReference>
<comment type="similarity">
    <text evidence="1">Belongs to the arginase family. Agmatinase subfamily.</text>
</comment>
<gene>
    <name evidence="4" type="ORF">METZ01_LOCUS23878</name>
</gene>
<sequence>MTTVGDSAFRRDNLYGRSNDMGFSGAISFLRRKYTRDLAGVDVAVTGIPFDSATSNRPGARFGPRGIRAASTEVASLDGFPFNFNPFDHLAVVDYGDVWLDYGFPQNIVEKVEKHADTILKQGTSLLSFGGDHFVTYPLLRSHHKIHGPISLIHFDAHSDTWDDDGERIDHGSMFLRAAREGIIVPEKSVQIGIRTQNNCTHGFNILHAPWVHTHGVQEVNKYIHEIVNSSDPVYITFDIDCLDPAFAPGTGTPVVGGLSTVQALAILHSLGDLNLIGMDIVEVAPAYDHAEITALAAATIGHDYLCLLAQKKGAQARTIGTMLDEKPSGNAKV</sequence>
<dbReference type="Gene3D" id="3.40.800.10">
    <property type="entry name" value="Ureohydrolase domain"/>
    <property type="match status" value="1"/>
</dbReference>
<accession>A0A381PWI9</accession>
<dbReference type="Pfam" id="PF00491">
    <property type="entry name" value="Arginase"/>
    <property type="match status" value="1"/>
</dbReference>
<dbReference type="GO" id="GO:0033389">
    <property type="term" value="P:putrescine biosynthetic process from arginine, via agmatine"/>
    <property type="evidence" value="ECO:0007669"/>
    <property type="project" value="TreeGrafter"/>
</dbReference>
<protein>
    <recommendedName>
        <fullName evidence="5">Agmatinase</fullName>
    </recommendedName>
</protein>
<dbReference type="PANTHER" id="PTHR11358:SF26">
    <property type="entry name" value="GUANIDINO ACID HYDROLASE, MITOCHONDRIAL"/>
    <property type="match status" value="1"/>
</dbReference>
<dbReference type="GO" id="GO:0046872">
    <property type="term" value="F:metal ion binding"/>
    <property type="evidence" value="ECO:0007669"/>
    <property type="project" value="UniProtKB-KW"/>
</dbReference>
<dbReference type="EMBL" id="UINC01001108">
    <property type="protein sequence ID" value="SUZ71024.1"/>
    <property type="molecule type" value="Genomic_DNA"/>
</dbReference>
<evidence type="ECO:0000256" key="3">
    <source>
        <dbReference type="ARBA" id="ARBA00022801"/>
    </source>
</evidence>
<dbReference type="PANTHER" id="PTHR11358">
    <property type="entry name" value="ARGINASE/AGMATINASE"/>
    <property type="match status" value="1"/>
</dbReference>
<dbReference type="GO" id="GO:0008783">
    <property type="term" value="F:agmatinase activity"/>
    <property type="evidence" value="ECO:0007669"/>
    <property type="project" value="TreeGrafter"/>
</dbReference>
<dbReference type="AlphaFoldDB" id="A0A381PWI9"/>
<evidence type="ECO:0000256" key="2">
    <source>
        <dbReference type="ARBA" id="ARBA00022723"/>
    </source>
</evidence>
<dbReference type="InterPro" id="IPR006035">
    <property type="entry name" value="Ureohydrolase"/>
</dbReference>
<dbReference type="NCBIfam" id="NF002564">
    <property type="entry name" value="PRK02190.1"/>
    <property type="match status" value="1"/>
</dbReference>
<keyword evidence="3" id="KW-0378">Hydrolase</keyword>
<name>A0A381PWI9_9ZZZZ</name>
<keyword evidence="2" id="KW-0479">Metal-binding</keyword>
<organism evidence="4">
    <name type="scientific">marine metagenome</name>
    <dbReference type="NCBI Taxonomy" id="408172"/>
    <lineage>
        <taxon>unclassified sequences</taxon>
        <taxon>metagenomes</taxon>
        <taxon>ecological metagenomes</taxon>
    </lineage>
</organism>
<dbReference type="PROSITE" id="PS01053">
    <property type="entry name" value="ARGINASE_1"/>
    <property type="match status" value="1"/>
</dbReference>
<proteinExistence type="inferred from homology"/>
<reference evidence="4" key="1">
    <citation type="submission" date="2018-05" db="EMBL/GenBank/DDBJ databases">
        <authorList>
            <person name="Lanie J.A."/>
            <person name="Ng W.-L."/>
            <person name="Kazmierczak K.M."/>
            <person name="Andrzejewski T.M."/>
            <person name="Davidsen T.M."/>
            <person name="Wayne K.J."/>
            <person name="Tettelin H."/>
            <person name="Glass J.I."/>
            <person name="Rusch D."/>
            <person name="Podicherti R."/>
            <person name="Tsui H.-C.T."/>
            <person name="Winkler M.E."/>
        </authorList>
    </citation>
    <scope>NUCLEOTIDE SEQUENCE</scope>
</reference>